<sequence length="554" mass="65895">MSRTFVENLPNETFYEIFDYFDIYEIYVSFSNLNQRFQQLINSSSLLLKIKFDCLYVEETFTKNYQQIIHLNKNRIFSIQVPTSDYTYQIISSFNFDSSFTCLESIDFNVDEPKLLTLLIPKLTCLPRLFSLNINLESDQKDFGDIYQLIFKLPKLKYIKLAVEHSDQFDTTVSLPIATNQQISPIEHFIIDHECAFHDIFNIISYIPHVRHLKFGNLINKNERIEDIKPIILSNLTHLSINADEISFNKFKTFIIHLNSKLKFLSLTTLMEDIDYLDANLWEEFIVNHLPQLDQFYFKYSAHFEKNYKTEMYLGKRDQFISPFWINRKWVLQTEIECDDLIYSIHPYNKCKWYDYGRQDKMFKSIRLIIDNPYLEKWYRPIFLNQSINHALTVTQIYHLEIRTQLSIIILNEILHMLPEVNSLKISSLCASRVGYLTEEELDFSSFLSTKTQIRKIYLENITTMEEICVLNLICSSINHLQIDCIDYMHANILIRIILSEIRMKPDHSLRLLCLCVPSANDHMVKELEKLIVILDLVDFMVERVMDNIYLKWK</sequence>
<feature type="domain" description="F-box" evidence="1">
    <location>
        <begin position="3"/>
        <end position="50"/>
    </location>
</feature>
<evidence type="ECO:0000313" key="2">
    <source>
        <dbReference type="EMBL" id="CAF0915839.1"/>
    </source>
</evidence>
<evidence type="ECO:0000259" key="1">
    <source>
        <dbReference type="PROSITE" id="PS50181"/>
    </source>
</evidence>
<reference evidence="3" key="1">
    <citation type="submission" date="2021-02" db="EMBL/GenBank/DDBJ databases">
        <authorList>
            <person name="Nowell W R."/>
        </authorList>
    </citation>
    <scope>NUCLEOTIDE SEQUENCE</scope>
</reference>
<dbReference type="AlphaFoldDB" id="A0A819NIL7"/>
<evidence type="ECO:0000313" key="5">
    <source>
        <dbReference type="Proteomes" id="UP000663868"/>
    </source>
</evidence>
<dbReference type="InterPro" id="IPR001810">
    <property type="entry name" value="F-box_dom"/>
</dbReference>
<gene>
    <name evidence="3" type="ORF">KXQ929_LOCUS28165</name>
    <name evidence="4" type="ORF">OKA104_LOCUS32438</name>
    <name evidence="2" type="ORF">VCS650_LOCUS10100</name>
</gene>
<organism evidence="3 5">
    <name type="scientific">Adineta steineri</name>
    <dbReference type="NCBI Taxonomy" id="433720"/>
    <lineage>
        <taxon>Eukaryota</taxon>
        <taxon>Metazoa</taxon>
        <taxon>Spiralia</taxon>
        <taxon>Gnathifera</taxon>
        <taxon>Rotifera</taxon>
        <taxon>Eurotatoria</taxon>
        <taxon>Bdelloidea</taxon>
        <taxon>Adinetida</taxon>
        <taxon>Adinetidae</taxon>
        <taxon>Adineta</taxon>
    </lineage>
</organism>
<evidence type="ECO:0000313" key="3">
    <source>
        <dbReference type="EMBL" id="CAF3995520.1"/>
    </source>
</evidence>
<evidence type="ECO:0000313" key="4">
    <source>
        <dbReference type="EMBL" id="CAF4045218.1"/>
    </source>
</evidence>
<comment type="caution">
    <text evidence="3">The sequence shown here is derived from an EMBL/GenBank/DDBJ whole genome shotgun (WGS) entry which is preliminary data.</text>
</comment>
<dbReference type="Pfam" id="PF00646">
    <property type="entry name" value="F-box"/>
    <property type="match status" value="1"/>
</dbReference>
<dbReference type="Proteomes" id="UP000663868">
    <property type="component" value="Unassembled WGS sequence"/>
</dbReference>
<proteinExistence type="predicted"/>
<dbReference type="EMBL" id="CAJNON010000072">
    <property type="protein sequence ID" value="CAF0915839.1"/>
    <property type="molecule type" value="Genomic_DNA"/>
</dbReference>
<dbReference type="EMBL" id="CAJOBB010002749">
    <property type="protein sequence ID" value="CAF3995520.1"/>
    <property type="molecule type" value="Genomic_DNA"/>
</dbReference>
<dbReference type="Proteomes" id="UP000663891">
    <property type="component" value="Unassembled WGS sequence"/>
</dbReference>
<name>A0A819NIL7_9BILA</name>
<dbReference type="PROSITE" id="PS50181">
    <property type="entry name" value="FBOX"/>
    <property type="match status" value="1"/>
</dbReference>
<dbReference type="Proteomes" id="UP000663881">
    <property type="component" value="Unassembled WGS sequence"/>
</dbReference>
<dbReference type="OrthoDB" id="10021889at2759"/>
<accession>A0A819NIL7</accession>
<protein>
    <recommendedName>
        <fullName evidence="1">F-box domain-containing protein</fullName>
    </recommendedName>
</protein>
<dbReference type="EMBL" id="CAJOAY010003895">
    <property type="protein sequence ID" value="CAF4045218.1"/>
    <property type="molecule type" value="Genomic_DNA"/>
</dbReference>